<evidence type="ECO:0000256" key="11">
    <source>
        <dbReference type="ARBA" id="ARBA00023136"/>
    </source>
</evidence>
<dbReference type="Gene3D" id="2.60.40.10">
    <property type="entry name" value="Immunoglobulins"/>
    <property type="match status" value="1"/>
</dbReference>
<evidence type="ECO:0000313" key="17">
    <source>
        <dbReference type="EMBL" id="DAE22574.1"/>
    </source>
</evidence>
<keyword evidence="10" id="KW-1133">Transmembrane helix</keyword>
<protein>
    <recommendedName>
        <fullName evidence="2">receptor protein-tyrosine kinase</fullName>
        <ecNumber evidence="2">2.7.10.1</ecNumber>
    </recommendedName>
</protein>
<dbReference type="InterPro" id="IPR013783">
    <property type="entry name" value="Ig-like_fold"/>
</dbReference>
<keyword evidence="13" id="KW-1015">Disulfide bond</keyword>
<evidence type="ECO:0000256" key="2">
    <source>
        <dbReference type="ARBA" id="ARBA00011902"/>
    </source>
</evidence>
<evidence type="ECO:0000256" key="4">
    <source>
        <dbReference type="ARBA" id="ARBA00022679"/>
    </source>
</evidence>
<dbReference type="InterPro" id="IPR003961">
    <property type="entry name" value="FN3_dom"/>
</dbReference>
<keyword evidence="14" id="KW-0675">Receptor</keyword>
<dbReference type="SMART" id="SM00060">
    <property type="entry name" value="FN3"/>
    <property type="match status" value="1"/>
</dbReference>
<dbReference type="Pfam" id="PF00041">
    <property type="entry name" value="fn3"/>
    <property type="match status" value="1"/>
</dbReference>
<keyword evidence="8" id="KW-0418">Kinase</keyword>
<evidence type="ECO:0000256" key="6">
    <source>
        <dbReference type="ARBA" id="ARBA00022729"/>
    </source>
</evidence>
<keyword evidence="11" id="KW-0472">Membrane</keyword>
<dbReference type="GO" id="GO:0004714">
    <property type="term" value="F:transmembrane receptor protein tyrosine kinase activity"/>
    <property type="evidence" value="ECO:0007669"/>
    <property type="project" value="UniProtKB-EC"/>
</dbReference>
<evidence type="ECO:0000259" key="16">
    <source>
        <dbReference type="PROSITE" id="PS50853"/>
    </source>
</evidence>
<sequence>MSTYDLTQTTPSKLQTGDILNCPYSGAAKSITLPPGRYKLEVWGAEGGYRSSTTYSGKGGYSVGTLTITTALLLFLFAGGSGNTGKTAGGFNGGGKRSTYNGGGGASDIRIGRDSLYARVIVAGGGGSDGATNRAGAAGGGTTGGTASSGYGSGGGGATQTAGGTGGSNNAGTFGAGGEGLYRSSGYGGAGGGGWYGGGGTYPDGSGDDDKGGGGGSGYVYTASTAANYPSGCLLTSDYYLANASTTEGTSSFTAPGGASETGHSGDGYARITALEVYPQTPAAPGNFRQTAKDYFSMSLAWDGVSDATSYNLYRDGTLLATLTGTSYTDTGLQPSTAYTYTVTGVNAEGEGDPATLTAETEEGWVVQLVEITEAAFSVNPADINTKTVLSVKVTEIIKLLEPYYYYSGDLYAGEV</sequence>
<keyword evidence="6" id="KW-0732">Signal</keyword>
<organism evidence="17">
    <name type="scientific">Siphoviridae sp. ct5co22</name>
    <dbReference type="NCBI Taxonomy" id="2826294"/>
    <lineage>
        <taxon>Viruses</taxon>
        <taxon>Duplodnaviria</taxon>
        <taxon>Heunggongvirae</taxon>
        <taxon>Uroviricota</taxon>
        <taxon>Caudoviricetes</taxon>
    </lineage>
</organism>
<reference evidence="17" key="1">
    <citation type="journal article" date="2021" name="Proc. Natl. Acad. Sci. U.S.A.">
        <title>A Catalog of Tens of Thousands of Viruses from Human Metagenomes Reveals Hidden Associations with Chronic Diseases.</title>
        <authorList>
            <person name="Tisza M.J."/>
            <person name="Buck C.B."/>
        </authorList>
    </citation>
    <scope>NUCLEOTIDE SEQUENCE</scope>
    <source>
        <strain evidence="17">Ct5co22</strain>
    </source>
</reference>
<dbReference type="EC" id="2.7.10.1" evidence="2"/>
<accession>A0A8S5QTR7</accession>
<dbReference type="InterPro" id="IPR055163">
    <property type="entry name" value="ALK/LTK-like_GRD"/>
</dbReference>
<evidence type="ECO:0000256" key="9">
    <source>
        <dbReference type="ARBA" id="ARBA00022840"/>
    </source>
</evidence>
<evidence type="ECO:0000256" key="1">
    <source>
        <dbReference type="ARBA" id="ARBA00004251"/>
    </source>
</evidence>
<keyword evidence="3" id="KW-1003">Cell membrane</keyword>
<dbReference type="GO" id="GO:0005886">
    <property type="term" value="C:plasma membrane"/>
    <property type="evidence" value="ECO:0007669"/>
    <property type="project" value="UniProtKB-SubCell"/>
</dbReference>
<keyword evidence="4" id="KW-0808">Transferase</keyword>
<dbReference type="CDD" id="cd00063">
    <property type="entry name" value="FN3"/>
    <property type="match status" value="1"/>
</dbReference>
<proteinExistence type="predicted"/>
<evidence type="ECO:0000256" key="3">
    <source>
        <dbReference type="ARBA" id="ARBA00022475"/>
    </source>
</evidence>
<dbReference type="EMBL" id="BK015735">
    <property type="protein sequence ID" value="DAE22574.1"/>
    <property type="molecule type" value="Genomic_DNA"/>
</dbReference>
<dbReference type="InterPro" id="IPR036116">
    <property type="entry name" value="FN3_sf"/>
</dbReference>
<feature type="domain" description="Fibronectin type-III" evidence="16">
    <location>
        <begin position="284"/>
        <end position="364"/>
    </location>
</feature>
<evidence type="ECO:0000256" key="7">
    <source>
        <dbReference type="ARBA" id="ARBA00022741"/>
    </source>
</evidence>
<keyword evidence="7" id="KW-0547">Nucleotide-binding</keyword>
<evidence type="ECO:0000256" key="5">
    <source>
        <dbReference type="ARBA" id="ARBA00022692"/>
    </source>
</evidence>
<evidence type="ECO:0000256" key="14">
    <source>
        <dbReference type="ARBA" id="ARBA00023170"/>
    </source>
</evidence>
<evidence type="ECO:0000256" key="13">
    <source>
        <dbReference type="ARBA" id="ARBA00023157"/>
    </source>
</evidence>
<evidence type="ECO:0000256" key="15">
    <source>
        <dbReference type="ARBA" id="ARBA00023180"/>
    </source>
</evidence>
<dbReference type="SUPFAM" id="SSF49265">
    <property type="entry name" value="Fibronectin type III"/>
    <property type="match status" value="1"/>
</dbReference>
<evidence type="ECO:0000256" key="10">
    <source>
        <dbReference type="ARBA" id="ARBA00022989"/>
    </source>
</evidence>
<keyword evidence="15" id="KW-0325">Glycoprotein</keyword>
<keyword evidence="5" id="KW-0812">Transmembrane</keyword>
<comment type="subcellular location">
    <subcellularLocation>
        <location evidence="1">Cell membrane</location>
        <topology evidence="1">Single-pass type I membrane protein</topology>
    </subcellularLocation>
</comment>
<name>A0A8S5QTR7_9CAUD</name>
<evidence type="ECO:0000256" key="8">
    <source>
        <dbReference type="ARBA" id="ARBA00022777"/>
    </source>
</evidence>
<dbReference type="Pfam" id="PF12810">
    <property type="entry name" value="ALK_LTK_GRD"/>
    <property type="match status" value="1"/>
</dbReference>
<dbReference type="PROSITE" id="PS50853">
    <property type="entry name" value="FN3"/>
    <property type="match status" value="1"/>
</dbReference>
<evidence type="ECO:0000256" key="12">
    <source>
        <dbReference type="ARBA" id="ARBA00023137"/>
    </source>
</evidence>
<keyword evidence="12" id="KW-0829">Tyrosine-protein kinase</keyword>
<dbReference type="GO" id="GO:0005524">
    <property type="term" value="F:ATP binding"/>
    <property type="evidence" value="ECO:0007669"/>
    <property type="project" value="UniProtKB-KW"/>
</dbReference>
<keyword evidence="9" id="KW-0067">ATP-binding</keyword>